<reference evidence="2 3" key="1">
    <citation type="submission" date="2019-09" db="EMBL/GenBank/DDBJ databases">
        <title>A chromosome-level genome assembly of the Chinese tupelo Nyssa sinensis.</title>
        <authorList>
            <person name="Yang X."/>
            <person name="Kang M."/>
            <person name="Yang Y."/>
            <person name="Xiong H."/>
            <person name="Wang M."/>
            <person name="Zhang Z."/>
            <person name="Wang Z."/>
            <person name="Wu H."/>
            <person name="Ma T."/>
            <person name="Liu J."/>
            <person name="Xi Z."/>
        </authorList>
    </citation>
    <scope>NUCLEOTIDE SEQUENCE [LARGE SCALE GENOMIC DNA]</scope>
    <source>
        <strain evidence="2">J267</strain>
        <tissue evidence="2">Leaf</tissue>
    </source>
</reference>
<dbReference type="EMBL" id="CM018036">
    <property type="protein sequence ID" value="KAA8541304.1"/>
    <property type="molecule type" value="Genomic_DNA"/>
</dbReference>
<keyword evidence="3" id="KW-1185">Reference proteome</keyword>
<name>A0A5J5BEY9_9ASTE</name>
<protein>
    <submittedName>
        <fullName evidence="2">Uncharacterized protein</fullName>
    </submittedName>
</protein>
<accession>A0A5J5BEY9</accession>
<feature type="region of interest" description="Disordered" evidence="1">
    <location>
        <begin position="31"/>
        <end position="63"/>
    </location>
</feature>
<evidence type="ECO:0000256" key="1">
    <source>
        <dbReference type="SAM" id="MobiDB-lite"/>
    </source>
</evidence>
<evidence type="ECO:0000313" key="2">
    <source>
        <dbReference type="EMBL" id="KAA8541304.1"/>
    </source>
</evidence>
<feature type="compositionally biased region" description="Polar residues" evidence="1">
    <location>
        <begin position="46"/>
        <end position="63"/>
    </location>
</feature>
<evidence type="ECO:0000313" key="3">
    <source>
        <dbReference type="Proteomes" id="UP000325577"/>
    </source>
</evidence>
<dbReference type="Proteomes" id="UP000325577">
    <property type="component" value="Linkage Group LG13"/>
</dbReference>
<sequence length="155" mass="16673">MPRGGDILGQIRGSLQMCLMVRVPEPLAPGQIPGDCGYETDKDTHSTASSSQGLLEENSMTEPSSALIVSSACSEEDRRWIQKWVEKACGSGGLNDQLMLSLEGDEPVYCDPLATVVPDHLGDCMEMACVDLKVQKMAEASSRKVLNSSQEILIG</sequence>
<organism evidence="2 3">
    <name type="scientific">Nyssa sinensis</name>
    <dbReference type="NCBI Taxonomy" id="561372"/>
    <lineage>
        <taxon>Eukaryota</taxon>
        <taxon>Viridiplantae</taxon>
        <taxon>Streptophyta</taxon>
        <taxon>Embryophyta</taxon>
        <taxon>Tracheophyta</taxon>
        <taxon>Spermatophyta</taxon>
        <taxon>Magnoliopsida</taxon>
        <taxon>eudicotyledons</taxon>
        <taxon>Gunneridae</taxon>
        <taxon>Pentapetalae</taxon>
        <taxon>asterids</taxon>
        <taxon>Cornales</taxon>
        <taxon>Nyssaceae</taxon>
        <taxon>Nyssa</taxon>
    </lineage>
</organism>
<dbReference type="AlphaFoldDB" id="A0A5J5BEY9"/>
<proteinExistence type="predicted"/>
<gene>
    <name evidence="2" type="ORF">F0562_025267</name>
</gene>